<comment type="caution">
    <text evidence="1">The sequence shown here is derived from an EMBL/GenBank/DDBJ whole genome shotgun (WGS) entry which is preliminary data.</text>
</comment>
<name>A0A7J0BK61_9BACT</name>
<evidence type="ECO:0000313" key="1">
    <source>
        <dbReference type="EMBL" id="GFM34029.1"/>
    </source>
</evidence>
<dbReference type="Proteomes" id="UP000503840">
    <property type="component" value="Unassembled WGS sequence"/>
</dbReference>
<evidence type="ECO:0000313" key="2">
    <source>
        <dbReference type="Proteomes" id="UP000503840"/>
    </source>
</evidence>
<organism evidence="1 2">
    <name type="scientific">Desulfovibrio subterraneus</name>
    <dbReference type="NCBI Taxonomy" id="2718620"/>
    <lineage>
        <taxon>Bacteria</taxon>
        <taxon>Pseudomonadati</taxon>
        <taxon>Thermodesulfobacteriota</taxon>
        <taxon>Desulfovibrionia</taxon>
        <taxon>Desulfovibrionales</taxon>
        <taxon>Desulfovibrionaceae</taxon>
        <taxon>Desulfovibrio</taxon>
    </lineage>
</organism>
<dbReference type="EMBL" id="BLVO01000013">
    <property type="protein sequence ID" value="GFM34029.1"/>
    <property type="molecule type" value="Genomic_DNA"/>
</dbReference>
<dbReference type="NCBIfam" id="TIGR01634">
    <property type="entry name" value="tail_P2_I"/>
    <property type="match status" value="1"/>
</dbReference>
<dbReference type="AlphaFoldDB" id="A0A7J0BK61"/>
<dbReference type="RefSeq" id="WP_174405659.1">
    <property type="nucleotide sequence ID" value="NZ_BLVO01000013.1"/>
</dbReference>
<protein>
    <submittedName>
        <fullName evidence="1">Phage tail protein I</fullName>
    </submittedName>
</protein>
<keyword evidence="2" id="KW-1185">Reference proteome</keyword>
<dbReference type="Pfam" id="PF09684">
    <property type="entry name" value="Tail_P2_I"/>
    <property type="match status" value="1"/>
</dbReference>
<gene>
    <name evidence="1" type="ORF">DSM101010T_23940</name>
</gene>
<proteinExistence type="predicted"/>
<accession>A0A7J0BK61</accession>
<sequence length="206" mass="22275">MESLLPPNATPQERALAEGMTRLSAVPVPVDTLWGAATCPVALLPWLAWALSVDEWDSTWTEAQKRGAVASAIAIHRRKGTRGALNRAISALGYSIRVVEWWEEAPEGQRGTFRVLIEIDDRGVDDSLIRSLERIVLKTKNTRSHLAGITMAGRSAGHVYVGAHLMSGDVVTVDPWMPASVSSQGALYVGGCFALYETVTVNPVVI</sequence>
<dbReference type="InterPro" id="IPR006521">
    <property type="entry name" value="Tail_protein_I"/>
</dbReference>
<reference evidence="1 2" key="1">
    <citation type="submission" date="2020-05" db="EMBL/GenBank/DDBJ databases">
        <title>Draft genome sequence of Desulfovibrio sp. strain HN2T.</title>
        <authorList>
            <person name="Ueno A."/>
            <person name="Tamazawa S."/>
            <person name="Tamamura S."/>
            <person name="Murakami T."/>
            <person name="Kiyama T."/>
            <person name="Inomata H."/>
            <person name="Amano Y."/>
            <person name="Miyakawa K."/>
            <person name="Tamaki H."/>
            <person name="Naganuma T."/>
            <person name="Kaneko K."/>
        </authorList>
    </citation>
    <scope>NUCLEOTIDE SEQUENCE [LARGE SCALE GENOMIC DNA]</scope>
    <source>
        <strain evidence="1 2">HN2</strain>
    </source>
</reference>